<protein>
    <submittedName>
        <fullName evidence="1">Uncharacterized protein</fullName>
    </submittedName>
</protein>
<evidence type="ECO:0000313" key="2">
    <source>
        <dbReference type="Proteomes" id="UP000217790"/>
    </source>
</evidence>
<dbReference type="Proteomes" id="UP000217790">
    <property type="component" value="Unassembled WGS sequence"/>
</dbReference>
<accession>A0A2H3DC96</accession>
<proteinExistence type="predicted"/>
<dbReference type="EMBL" id="KZ293682">
    <property type="protein sequence ID" value="PBK86707.1"/>
    <property type="molecule type" value="Genomic_DNA"/>
</dbReference>
<gene>
    <name evidence="1" type="ORF">ARMGADRAFT_478346</name>
</gene>
<sequence>MPSKGNKGRERFDRTECSDTNHDWLLPSFSALHVLSSYFPGSGIRSRPASLMSTMEGLVFFTCQGEECRRHSGKRRSCSLGCSRGASIVAVCCHTVVTGNRQRIVPVSISAASPSLGTDSCCSHQYEFIQLSKRRRST</sequence>
<dbReference type="InParanoid" id="A0A2H3DC96"/>
<evidence type="ECO:0000313" key="1">
    <source>
        <dbReference type="EMBL" id="PBK86707.1"/>
    </source>
</evidence>
<name>A0A2H3DC96_ARMGA</name>
<dbReference type="AlphaFoldDB" id="A0A2H3DC96"/>
<organism evidence="1 2">
    <name type="scientific">Armillaria gallica</name>
    <name type="common">Bulbous honey fungus</name>
    <name type="synonym">Armillaria bulbosa</name>
    <dbReference type="NCBI Taxonomy" id="47427"/>
    <lineage>
        <taxon>Eukaryota</taxon>
        <taxon>Fungi</taxon>
        <taxon>Dikarya</taxon>
        <taxon>Basidiomycota</taxon>
        <taxon>Agaricomycotina</taxon>
        <taxon>Agaricomycetes</taxon>
        <taxon>Agaricomycetidae</taxon>
        <taxon>Agaricales</taxon>
        <taxon>Marasmiineae</taxon>
        <taxon>Physalacriaceae</taxon>
        <taxon>Armillaria</taxon>
    </lineage>
</organism>
<keyword evidence="2" id="KW-1185">Reference proteome</keyword>
<reference evidence="2" key="1">
    <citation type="journal article" date="2017" name="Nat. Ecol. Evol.">
        <title>Genome expansion and lineage-specific genetic innovations in the forest pathogenic fungi Armillaria.</title>
        <authorList>
            <person name="Sipos G."/>
            <person name="Prasanna A.N."/>
            <person name="Walter M.C."/>
            <person name="O'Connor E."/>
            <person name="Balint B."/>
            <person name="Krizsan K."/>
            <person name="Kiss B."/>
            <person name="Hess J."/>
            <person name="Varga T."/>
            <person name="Slot J."/>
            <person name="Riley R."/>
            <person name="Boka B."/>
            <person name="Rigling D."/>
            <person name="Barry K."/>
            <person name="Lee J."/>
            <person name="Mihaltcheva S."/>
            <person name="LaButti K."/>
            <person name="Lipzen A."/>
            <person name="Waldron R."/>
            <person name="Moloney N.M."/>
            <person name="Sperisen C."/>
            <person name="Kredics L."/>
            <person name="Vagvoelgyi C."/>
            <person name="Patrignani A."/>
            <person name="Fitzpatrick D."/>
            <person name="Nagy I."/>
            <person name="Doyle S."/>
            <person name="Anderson J.B."/>
            <person name="Grigoriev I.V."/>
            <person name="Gueldener U."/>
            <person name="Muensterkoetter M."/>
            <person name="Nagy L.G."/>
        </authorList>
    </citation>
    <scope>NUCLEOTIDE SEQUENCE [LARGE SCALE GENOMIC DNA]</scope>
    <source>
        <strain evidence="2">Ar21-2</strain>
    </source>
</reference>